<keyword evidence="3 5" id="KW-0808">Transferase</keyword>
<evidence type="ECO:0000256" key="1">
    <source>
        <dbReference type="ARBA" id="ARBA00022573"/>
    </source>
</evidence>
<keyword evidence="4 5" id="KW-0949">S-adenosyl-L-methionine</keyword>
<protein>
    <recommendedName>
        <fullName evidence="5">Cobalt-precorrin-5B C(1)-methyltransferase</fullName>
        <ecNumber evidence="5">2.1.1.195</ecNumber>
    </recommendedName>
    <alternativeName>
        <fullName evidence="5">Cobalt-precorrin-6A synthase</fullName>
    </alternativeName>
</protein>
<dbReference type="Gene3D" id="3.30.2110.10">
    <property type="entry name" value="CbiD-like"/>
    <property type="match status" value="1"/>
</dbReference>
<dbReference type="Pfam" id="PF01888">
    <property type="entry name" value="CbiD"/>
    <property type="match status" value="1"/>
</dbReference>
<dbReference type="Proteomes" id="UP000013523">
    <property type="component" value="Chromosome"/>
</dbReference>
<comment type="similarity">
    <text evidence="5">Belongs to the CbiD family.</text>
</comment>
<gene>
    <name evidence="5" type="primary">cbiD</name>
    <name evidence="6" type="ORF">Clopa_1213</name>
</gene>
<dbReference type="HOGENOM" id="CLU_041273_1_0_9"/>
<dbReference type="EMBL" id="CP003261">
    <property type="protein sequence ID" value="AGK96203.1"/>
    <property type="molecule type" value="Genomic_DNA"/>
</dbReference>
<evidence type="ECO:0000256" key="5">
    <source>
        <dbReference type="HAMAP-Rule" id="MF_00787"/>
    </source>
</evidence>
<name>R4K0V9_CLOPA</name>
<dbReference type="NCBIfam" id="TIGR00312">
    <property type="entry name" value="cbiD"/>
    <property type="match status" value="1"/>
</dbReference>
<keyword evidence="1 5" id="KW-0169">Cobalamin biosynthesis</keyword>
<evidence type="ECO:0000256" key="4">
    <source>
        <dbReference type="ARBA" id="ARBA00022691"/>
    </source>
</evidence>
<dbReference type="RefSeq" id="WP_015614526.1">
    <property type="nucleotide sequence ID" value="NC_021182.1"/>
</dbReference>
<keyword evidence="2 5" id="KW-0489">Methyltransferase</keyword>
<organism evidence="6 7">
    <name type="scientific">Clostridium pasteurianum BC1</name>
    <dbReference type="NCBI Taxonomy" id="86416"/>
    <lineage>
        <taxon>Bacteria</taxon>
        <taxon>Bacillati</taxon>
        <taxon>Bacillota</taxon>
        <taxon>Clostridia</taxon>
        <taxon>Eubacteriales</taxon>
        <taxon>Clostridiaceae</taxon>
        <taxon>Clostridium</taxon>
    </lineage>
</organism>
<comment type="pathway">
    <text evidence="5">Cofactor biosynthesis; adenosylcobalamin biosynthesis; cob(II)yrinate a,c-diamide from sirohydrochlorin (anaerobic route): step 6/10.</text>
</comment>
<dbReference type="GO" id="GO:0043780">
    <property type="term" value="F:cobalt-precorrin-5B C1-methyltransferase activity"/>
    <property type="evidence" value="ECO:0007669"/>
    <property type="project" value="RHEA"/>
</dbReference>
<dbReference type="KEGG" id="cpas:Clopa_1213"/>
<dbReference type="GO" id="GO:0019251">
    <property type="term" value="P:anaerobic cobalamin biosynthetic process"/>
    <property type="evidence" value="ECO:0007669"/>
    <property type="project" value="UniProtKB-UniRule"/>
</dbReference>
<dbReference type="OrthoDB" id="6439987at2"/>
<dbReference type="PANTHER" id="PTHR35863:SF1">
    <property type="entry name" value="COBALT-PRECORRIN-5B C(1)-METHYLTRANSFERASE"/>
    <property type="match status" value="1"/>
</dbReference>
<dbReference type="eggNOG" id="COG1903">
    <property type="taxonomic scope" value="Bacteria"/>
</dbReference>
<dbReference type="PANTHER" id="PTHR35863">
    <property type="entry name" value="COBALT-PRECORRIN-5B C(1)-METHYLTRANSFERASE"/>
    <property type="match status" value="1"/>
</dbReference>
<sequence>MLDLYINCDGKKLRCGYTTGSCAAAAAKAAAIMLYHGNEVKEIRIDTPKGIELSLEVTKIVKGENYVECCIIKDGGDDPDVTHGLEIWARAEKKDSGYTLKGGKGVGVVNGEGLYVKKGEPAINPVPRNMTEKEVREVLPKDKGIEITIFVPKGEEIAKKTFNPRLNIEGGISILGTTGIVVPMSEEALKESIKLEINQKAVLGYKELVLVFGNMGEDKAKELGVDPKRIVSMSNYVGFALNSCVEKKIKKITVIGHIGKLCKVAAGCFNTHSRVCDVRLEVIALELALMGENTEIVQKVYNEKTTEGAVNLLGDNYEQIYHRIGNKIKQKIQQFSYNQVEVDVVMFSMERGVLFDSRDNINT</sequence>
<dbReference type="PIRSF" id="PIRSF026782">
    <property type="entry name" value="CbiD"/>
    <property type="match status" value="1"/>
</dbReference>
<dbReference type="InterPro" id="IPR036074">
    <property type="entry name" value="CbiD_sf"/>
</dbReference>
<proteinExistence type="inferred from homology"/>
<dbReference type="InterPro" id="IPR002748">
    <property type="entry name" value="CbiD"/>
</dbReference>
<dbReference type="SUPFAM" id="SSF111342">
    <property type="entry name" value="CbiD-like"/>
    <property type="match status" value="1"/>
</dbReference>
<evidence type="ECO:0000313" key="6">
    <source>
        <dbReference type="EMBL" id="AGK96203.1"/>
    </source>
</evidence>
<comment type="catalytic activity">
    <reaction evidence="5">
        <text>Co-precorrin-5B + S-adenosyl-L-methionine = Co-precorrin-6A + S-adenosyl-L-homocysteine</text>
        <dbReference type="Rhea" id="RHEA:26285"/>
        <dbReference type="ChEBI" id="CHEBI:57856"/>
        <dbReference type="ChEBI" id="CHEBI:59789"/>
        <dbReference type="ChEBI" id="CHEBI:60063"/>
        <dbReference type="ChEBI" id="CHEBI:60064"/>
        <dbReference type="EC" id="2.1.1.195"/>
    </reaction>
</comment>
<dbReference type="STRING" id="86416.Clopa_1213"/>
<evidence type="ECO:0000256" key="3">
    <source>
        <dbReference type="ARBA" id="ARBA00022679"/>
    </source>
</evidence>
<accession>R4K0V9</accession>
<dbReference type="GO" id="GO:0032259">
    <property type="term" value="P:methylation"/>
    <property type="evidence" value="ECO:0007669"/>
    <property type="project" value="UniProtKB-KW"/>
</dbReference>
<keyword evidence="7" id="KW-1185">Reference proteome</keyword>
<dbReference type="EC" id="2.1.1.195" evidence="5"/>
<comment type="function">
    <text evidence="5">Catalyzes the methylation of C-1 in cobalt-precorrin-5B to form cobalt-precorrin-6A.</text>
</comment>
<dbReference type="UniPathway" id="UPA00148">
    <property type="reaction ID" value="UER00227"/>
</dbReference>
<dbReference type="AlphaFoldDB" id="R4K0V9"/>
<dbReference type="HAMAP" id="MF_00787">
    <property type="entry name" value="CbiD"/>
    <property type="match status" value="1"/>
</dbReference>
<evidence type="ECO:0000313" key="7">
    <source>
        <dbReference type="Proteomes" id="UP000013523"/>
    </source>
</evidence>
<dbReference type="PATRIC" id="fig|86416.3.peg.1213"/>
<reference evidence="6 7" key="1">
    <citation type="submission" date="2012-01" db="EMBL/GenBank/DDBJ databases">
        <title>Complete sequence of chromosome of Clostridium pasteurianum BC1.</title>
        <authorList>
            <consortium name="US DOE Joint Genome Institute"/>
            <person name="Lucas S."/>
            <person name="Han J."/>
            <person name="Lapidus A."/>
            <person name="Cheng J.-F."/>
            <person name="Goodwin L."/>
            <person name="Pitluck S."/>
            <person name="Peters L."/>
            <person name="Mikhailova N."/>
            <person name="Teshima H."/>
            <person name="Detter J.C."/>
            <person name="Han C."/>
            <person name="Tapia R."/>
            <person name="Land M."/>
            <person name="Hauser L."/>
            <person name="Kyrpides N."/>
            <person name="Ivanova N."/>
            <person name="Pagani I."/>
            <person name="Dunn J."/>
            <person name="Taghavi S."/>
            <person name="Francis A."/>
            <person name="van der Lelie D."/>
            <person name="Woyke T."/>
        </authorList>
    </citation>
    <scope>NUCLEOTIDE SEQUENCE [LARGE SCALE GENOMIC DNA]</scope>
    <source>
        <strain evidence="6 7">BC1</strain>
    </source>
</reference>
<evidence type="ECO:0000256" key="2">
    <source>
        <dbReference type="ARBA" id="ARBA00022603"/>
    </source>
</evidence>